<evidence type="ECO:0000313" key="2">
    <source>
        <dbReference type="EMBL" id="ACL08380.1"/>
    </source>
</evidence>
<dbReference type="AlphaFoldDB" id="B8DRU3"/>
<feature type="region of interest" description="Disordered" evidence="1">
    <location>
        <begin position="1"/>
        <end position="134"/>
    </location>
</feature>
<feature type="compositionally biased region" description="Basic and acidic residues" evidence="1">
    <location>
        <begin position="101"/>
        <end position="111"/>
    </location>
</feature>
<feature type="compositionally biased region" description="Low complexity" evidence="1">
    <location>
        <begin position="26"/>
        <end position="40"/>
    </location>
</feature>
<dbReference type="KEGG" id="dvm:DvMF_1432"/>
<evidence type="ECO:0000256" key="1">
    <source>
        <dbReference type="SAM" id="MobiDB-lite"/>
    </source>
</evidence>
<sequence length="334" mass="34614">MGTERTAGGTPAATVDDAPDLGCDRSGQSGQSGQSGLSGQAVTGAAAESCPRPGSGAFCQNERRREDRRQADRRREDRQLRAAPPLAARATAHRALPGQRDLSDLSGRSDRAGGAAASRDDAGPGNSGGPGGGAVPAGTVRARCCACGSRDVWLLHDGVVHLVGCRRCGRTGPGALSAPLAVEVWNSAEESRFCRGLPPDAEMMAPCMCEAPPPDAGVAVSCPAHLRPLGSQVMPAPVRVHRLSPYGVQLAGRCEALCPWLEGAEGALCELALPMADGRGWTLFALRVESARREGAELFAGGAFVRQGERQRSLLTHMLDAAAREDGEVLAAGR</sequence>
<accession>B8DRU3</accession>
<organism evidence="2">
    <name type="scientific">Nitratidesulfovibrio vulgaris (strain DSM 19637 / Miyazaki F)</name>
    <name type="common">Desulfovibrio vulgaris</name>
    <dbReference type="NCBI Taxonomy" id="883"/>
    <lineage>
        <taxon>Bacteria</taxon>
        <taxon>Pseudomonadati</taxon>
        <taxon>Thermodesulfobacteriota</taxon>
        <taxon>Desulfovibrionia</taxon>
        <taxon>Desulfovibrionales</taxon>
        <taxon>Desulfovibrionaceae</taxon>
        <taxon>Nitratidesulfovibrio</taxon>
    </lineage>
</organism>
<dbReference type="HOGENOM" id="CLU_830884_0_0_7"/>
<gene>
    <name evidence="2" type="ordered locus">DvMF_1432</name>
</gene>
<dbReference type="EMBL" id="CP001197">
    <property type="protein sequence ID" value="ACL08380.1"/>
    <property type="molecule type" value="Genomic_DNA"/>
</dbReference>
<proteinExistence type="predicted"/>
<feature type="compositionally biased region" description="Basic and acidic residues" evidence="1">
    <location>
        <begin position="61"/>
        <end position="80"/>
    </location>
</feature>
<protein>
    <submittedName>
        <fullName evidence="2">Uncharacterized protein</fullName>
    </submittedName>
</protein>
<reference evidence="2" key="1">
    <citation type="submission" date="2008-10" db="EMBL/GenBank/DDBJ databases">
        <title>Complete sequence of Desulfovibrio vulgaris str. 'Miyazaki F'.</title>
        <authorList>
            <person name="Lucas S."/>
            <person name="Copeland A."/>
            <person name="Lapidus A."/>
            <person name="Glavina del Rio T."/>
            <person name="Dalin E."/>
            <person name="Tice H."/>
            <person name="Bruce D."/>
            <person name="Goodwin L."/>
            <person name="Pitluck S."/>
            <person name="Sims D."/>
            <person name="Brettin T."/>
            <person name="Detter J.C."/>
            <person name="Han C."/>
            <person name="Larimer F."/>
            <person name="Land M."/>
            <person name="Hauser L."/>
            <person name="Kyrpides N."/>
            <person name="Mikhailova N."/>
            <person name="Hazen T.C."/>
            <person name="Richardson P."/>
        </authorList>
    </citation>
    <scope>NUCLEOTIDE SEQUENCE</scope>
    <source>
        <strain evidence="2">Miyazaki F</strain>
    </source>
</reference>
<feature type="compositionally biased region" description="Low complexity" evidence="1">
    <location>
        <begin position="81"/>
        <end position="97"/>
    </location>
</feature>
<feature type="compositionally biased region" description="Gly residues" evidence="1">
    <location>
        <begin position="125"/>
        <end position="134"/>
    </location>
</feature>
<dbReference type="OrthoDB" id="5458318at2"/>
<name>B8DRU3_NITV9</name>